<feature type="chain" id="PRO_5042001325" description="Pentatricopeptide repeat-containing protein" evidence="2">
    <location>
        <begin position="23"/>
        <end position="278"/>
    </location>
</feature>
<dbReference type="Proteomes" id="UP000834106">
    <property type="component" value="Chromosome 13"/>
</dbReference>
<proteinExistence type="predicted"/>
<dbReference type="NCBIfam" id="TIGR00756">
    <property type="entry name" value="PPR"/>
    <property type="match status" value="1"/>
</dbReference>
<evidence type="ECO:0000256" key="2">
    <source>
        <dbReference type="SAM" id="SignalP"/>
    </source>
</evidence>
<protein>
    <recommendedName>
        <fullName evidence="5">Pentatricopeptide repeat-containing protein</fullName>
    </recommendedName>
</protein>
<dbReference type="GO" id="GO:0009451">
    <property type="term" value="P:RNA modification"/>
    <property type="evidence" value="ECO:0007669"/>
    <property type="project" value="InterPro"/>
</dbReference>
<accession>A0AAD1ZSG8</accession>
<keyword evidence="1" id="KW-0677">Repeat</keyword>
<gene>
    <name evidence="3" type="ORF">FPE_LOCUS22167</name>
</gene>
<sequence>MHFWGKKPSACSFLGFLKLASATKNIILGIQIHCCVLKLGFDIDSVLVLSALIDMYGKCRDIESSVDIFENVPNRTLKCCNSLMTSSLRCGLIDDVIELFGLMIDVRIGYDEVSLSSTLKALVVSAFASSTSWMRHYSCMIDLLGRVGLLHEAEQLLKEAPRDGKSAIWSSMLRSCRIHQNEQVGKRAAATLMNLEDPAAWLQASSFYSEIGDFDSETRFREVVVARKIRRDIGHILIEVHGHRQKDLLNGNSIAPRKLLDNSDGRDSARYSQYYQSY</sequence>
<organism evidence="3 4">
    <name type="scientific">Fraxinus pennsylvanica</name>
    <dbReference type="NCBI Taxonomy" id="56036"/>
    <lineage>
        <taxon>Eukaryota</taxon>
        <taxon>Viridiplantae</taxon>
        <taxon>Streptophyta</taxon>
        <taxon>Embryophyta</taxon>
        <taxon>Tracheophyta</taxon>
        <taxon>Spermatophyta</taxon>
        <taxon>Magnoliopsida</taxon>
        <taxon>eudicotyledons</taxon>
        <taxon>Gunneridae</taxon>
        <taxon>Pentapetalae</taxon>
        <taxon>asterids</taxon>
        <taxon>lamiids</taxon>
        <taxon>Lamiales</taxon>
        <taxon>Oleaceae</taxon>
        <taxon>Oleeae</taxon>
        <taxon>Fraxinus</taxon>
    </lineage>
</organism>
<dbReference type="Gene3D" id="1.25.40.10">
    <property type="entry name" value="Tetratricopeptide repeat domain"/>
    <property type="match status" value="2"/>
</dbReference>
<dbReference type="GO" id="GO:0003723">
    <property type="term" value="F:RNA binding"/>
    <property type="evidence" value="ECO:0007669"/>
    <property type="project" value="InterPro"/>
</dbReference>
<evidence type="ECO:0008006" key="5">
    <source>
        <dbReference type="Google" id="ProtNLM"/>
    </source>
</evidence>
<keyword evidence="4" id="KW-1185">Reference proteome</keyword>
<dbReference type="AlphaFoldDB" id="A0AAD1ZSG8"/>
<name>A0AAD1ZSG8_9LAMI</name>
<dbReference type="EMBL" id="OU503048">
    <property type="protein sequence ID" value="CAI9774737.1"/>
    <property type="molecule type" value="Genomic_DNA"/>
</dbReference>
<evidence type="ECO:0000256" key="1">
    <source>
        <dbReference type="ARBA" id="ARBA00022737"/>
    </source>
</evidence>
<dbReference type="Pfam" id="PF01535">
    <property type="entry name" value="PPR"/>
    <property type="match status" value="3"/>
</dbReference>
<dbReference type="PANTHER" id="PTHR47926">
    <property type="entry name" value="PENTATRICOPEPTIDE REPEAT-CONTAINING PROTEIN"/>
    <property type="match status" value="1"/>
</dbReference>
<reference evidence="3" key="1">
    <citation type="submission" date="2023-05" db="EMBL/GenBank/DDBJ databases">
        <authorList>
            <person name="Huff M."/>
        </authorList>
    </citation>
    <scope>NUCLEOTIDE SEQUENCE</scope>
</reference>
<dbReference type="InterPro" id="IPR011990">
    <property type="entry name" value="TPR-like_helical_dom_sf"/>
</dbReference>
<dbReference type="InterPro" id="IPR046960">
    <property type="entry name" value="PPR_At4g14850-like_plant"/>
</dbReference>
<keyword evidence="2" id="KW-0732">Signal</keyword>
<dbReference type="InterPro" id="IPR002885">
    <property type="entry name" value="PPR_rpt"/>
</dbReference>
<evidence type="ECO:0000313" key="3">
    <source>
        <dbReference type="EMBL" id="CAI9774737.1"/>
    </source>
</evidence>
<evidence type="ECO:0000313" key="4">
    <source>
        <dbReference type="Proteomes" id="UP000834106"/>
    </source>
</evidence>
<feature type="signal peptide" evidence="2">
    <location>
        <begin position="1"/>
        <end position="22"/>
    </location>
</feature>
<dbReference type="PANTHER" id="PTHR47926:SF429">
    <property type="entry name" value="PPR SUPERFAMILY PROTEIN"/>
    <property type="match status" value="1"/>
</dbReference>